<evidence type="ECO:0000259" key="14">
    <source>
        <dbReference type="PROSITE" id="PS51377"/>
    </source>
</evidence>
<accession>A0AAV4QKT7</accession>
<comment type="caution">
    <text evidence="15">The sequence shown here is derived from an EMBL/GenBank/DDBJ whole genome shotgun (WGS) entry which is preliminary data.</text>
</comment>
<dbReference type="Proteomes" id="UP001054945">
    <property type="component" value="Unassembled WGS sequence"/>
</dbReference>
<dbReference type="GO" id="GO:0045010">
    <property type="term" value="P:actin nucleation"/>
    <property type="evidence" value="ECO:0007669"/>
    <property type="project" value="InterPro"/>
</dbReference>
<dbReference type="AlphaFoldDB" id="A0AAV4QKT7"/>
<dbReference type="GO" id="GO:0005886">
    <property type="term" value="C:plasma membrane"/>
    <property type="evidence" value="ECO:0007669"/>
    <property type="project" value="UniProtKB-SubCell"/>
</dbReference>
<dbReference type="GO" id="GO:0008017">
    <property type="term" value="F:microtubule binding"/>
    <property type="evidence" value="ECO:0007669"/>
    <property type="project" value="TreeGrafter"/>
</dbReference>
<dbReference type="GO" id="GO:0015031">
    <property type="term" value="P:protein transport"/>
    <property type="evidence" value="ECO:0007669"/>
    <property type="project" value="UniProtKB-KW"/>
</dbReference>
<keyword evidence="16" id="KW-1185">Reference proteome</keyword>
<dbReference type="GO" id="GO:0051295">
    <property type="term" value="P:establishment of meiotic spindle localization"/>
    <property type="evidence" value="ECO:0007669"/>
    <property type="project" value="TreeGrafter"/>
</dbReference>
<dbReference type="GO" id="GO:0051639">
    <property type="term" value="P:actin filament network formation"/>
    <property type="evidence" value="ECO:0007669"/>
    <property type="project" value="TreeGrafter"/>
</dbReference>
<dbReference type="GO" id="GO:0036089">
    <property type="term" value="P:cleavage furrow formation"/>
    <property type="evidence" value="ECO:0007669"/>
    <property type="project" value="TreeGrafter"/>
</dbReference>
<keyword evidence="12" id="KW-0206">Cytoskeleton</keyword>
<evidence type="ECO:0000256" key="13">
    <source>
        <dbReference type="ARBA" id="ARBA00023329"/>
    </source>
</evidence>
<dbReference type="GO" id="GO:0005938">
    <property type="term" value="C:cell cortex"/>
    <property type="evidence" value="ECO:0007669"/>
    <property type="project" value="TreeGrafter"/>
</dbReference>
<sequence length="88" mass="9815">MAGDWKFSRCTLDPNGCLQLSTILQSFSASLSEERAWALCFQSAKCMVNEWNSDSNSCYCLSDTSHLLIHKDGFVHRSTVKLSSSGKF</sequence>
<keyword evidence="5" id="KW-0813">Transport</keyword>
<evidence type="ECO:0000313" key="16">
    <source>
        <dbReference type="Proteomes" id="UP001054945"/>
    </source>
</evidence>
<comment type="subcellular location">
    <subcellularLocation>
        <location evidence="3">Cell membrane</location>
        <topology evidence="3">Peripheral membrane protein</topology>
        <orientation evidence="3">Cytoplasmic side</orientation>
    </subcellularLocation>
    <subcellularLocation>
        <location evidence="2">Cytoplasm</location>
        <location evidence="2">Cytoskeleton</location>
    </subcellularLocation>
    <subcellularLocation>
        <location evidence="1">Cytoplasmic vesicle membrane</location>
        <topology evidence="1">Peripheral membrane protein</topology>
        <orientation evidence="1">Cytoplasmic side</orientation>
    </subcellularLocation>
</comment>
<keyword evidence="13" id="KW-0968">Cytoplasmic vesicle</keyword>
<dbReference type="GO" id="GO:0040038">
    <property type="term" value="P:polar body extrusion after meiotic divisions"/>
    <property type="evidence" value="ECO:0007669"/>
    <property type="project" value="TreeGrafter"/>
</dbReference>
<comment type="similarity">
    <text evidence="4">Belongs to the spire family.</text>
</comment>
<evidence type="ECO:0000256" key="11">
    <source>
        <dbReference type="ARBA" id="ARBA00023203"/>
    </source>
</evidence>
<dbReference type="PANTHER" id="PTHR21345">
    <property type="entry name" value="SPIRE"/>
    <property type="match status" value="1"/>
</dbReference>
<evidence type="ECO:0000256" key="10">
    <source>
        <dbReference type="ARBA" id="ARBA00023136"/>
    </source>
</evidence>
<evidence type="ECO:0000256" key="8">
    <source>
        <dbReference type="ARBA" id="ARBA00022737"/>
    </source>
</evidence>
<evidence type="ECO:0000256" key="1">
    <source>
        <dbReference type="ARBA" id="ARBA00004180"/>
    </source>
</evidence>
<keyword evidence="8" id="KW-0677">Repeat</keyword>
<feature type="domain" description="KIND" evidence="14">
    <location>
        <begin position="18"/>
        <end position="88"/>
    </location>
</feature>
<dbReference type="InterPro" id="IPR011019">
    <property type="entry name" value="KIND_dom"/>
</dbReference>
<dbReference type="GO" id="GO:0030659">
    <property type="term" value="C:cytoplasmic vesicle membrane"/>
    <property type="evidence" value="ECO:0007669"/>
    <property type="project" value="UniProtKB-SubCell"/>
</dbReference>
<evidence type="ECO:0000256" key="6">
    <source>
        <dbReference type="ARBA" id="ARBA00022475"/>
    </source>
</evidence>
<dbReference type="GO" id="GO:0048193">
    <property type="term" value="P:Golgi vesicle transport"/>
    <property type="evidence" value="ECO:0007669"/>
    <property type="project" value="TreeGrafter"/>
</dbReference>
<keyword evidence="9" id="KW-0653">Protein transport</keyword>
<evidence type="ECO:0000256" key="2">
    <source>
        <dbReference type="ARBA" id="ARBA00004245"/>
    </source>
</evidence>
<protein>
    <submittedName>
        <fullName evidence="15">KIND domain-containing protein</fullName>
    </submittedName>
</protein>
<dbReference type="InterPro" id="IPR029901">
    <property type="entry name" value="Spire"/>
</dbReference>
<dbReference type="Gene3D" id="1.10.510.10">
    <property type="entry name" value="Transferase(Phosphotransferase) domain 1"/>
    <property type="match status" value="1"/>
</dbReference>
<proteinExistence type="inferred from homology"/>
<evidence type="ECO:0000256" key="3">
    <source>
        <dbReference type="ARBA" id="ARBA00004413"/>
    </source>
</evidence>
<evidence type="ECO:0000256" key="4">
    <source>
        <dbReference type="ARBA" id="ARBA00010956"/>
    </source>
</evidence>
<organism evidence="15 16">
    <name type="scientific">Caerostris extrusa</name>
    <name type="common">Bark spider</name>
    <name type="synonym">Caerostris bankana</name>
    <dbReference type="NCBI Taxonomy" id="172846"/>
    <lineage>
        <taxon>Eukaryota</taxon>
        <taxon>Metazoa</taxon>
        <taxon>Ecdysozoa</taxon>
        <taxon>Arthropoda</taxon>
        <taxon>Chelicerata</taxon>
        <taxon>Arachnida</taxon>
        <taxon>Araneae</taxon>
        <taxon>Araneomorphae</taxon>
        <taxon>Entelegynae</taxon>
        <taxon>Araneoidea</taxon>
        <taxon>Araneidae</taxon>
        <taxon>Caerostris</taxon>
    </lineage>
</organism>
<dbReference type="PANTHER" id="PTHR21345:SF3">
    <property type="entry name" value="PROTEIN SPIRE"/>
    <property type="match status" value="1"/>
</dbReference>
<dbReference type="GO" id="GO:0030041">
    <property type="term" value="P:actin filament polymerization"/>
    <property type="evidence" value="ECO:0007669"/>
    <property type="project" value="TreeGrafter"/>
</dbReference>
<keyword evidence="10" id="KW-0472">Membrane</keyword>
<dbReference type="GO" id="GO:0005856">
    <property type="term" value="C:cytoskeleton"/>
    <property type="evidence" value="ECO:0007669"/>
    <property type="project" value="UniProtKB-SubCell"/>
</dbReference>
<evidence type="ECO:0000256" key="5">
    <source>
        <dbReference type="ARBA" id="ARBA00022448"/>
    </source>
</evidence>
<reference evidence="15 16" key="1">
    <citation type="submission" date="2021-06" db="EMBL/GenBank/DDBJ databases">
        <title>Caerostris extrusa draft genome.</title>
        <authorList>
            <person name="Kono N."/>
            <person name="Arakawa K."/>
        </authorList>
    </citation>
    <scope>NUCLEOTIDE SEQUENCE [LARGE SCALE GENOMIC DNA]</scope>
</reference>
<evidence type="ECO:0000256" key="12">
    <source>
        <dbReference type="ARBA" id="ARBA00023212"/>
    </source>
</evidence>
<dbReference type="GO" id="GO:0003779">
    <property type="term" value="F:actin binding"/>
    <property type="evidence" value="ECO:0007669"/>
    <property type="project" value="UniProtKB-KW"/>
</dbReference>
<evidence type="ECO:0000256" key="7">
    <source>
        <dbReference type="ARBA" id="ARBA00022490"/>
    </source>
</evidence>
<keyword evidence="6" id="KW-1003">Cell membrane</keyword>
<keyword evidence="11" id="KW-0009">Actin-binding</keyword>
<dbReference type="Pfam" id="PF16474">
    <property type="entry name" value="KIND"/>
    <property type="match status" value="1"/>
</dbReference>
<keyword evidence="7" id="KW-0963">Cytoplasm</keyword>
<evidence type="ECO:0000313" key="15">
    <source>
        <dbReference type="EMBL" id="GIY10035.1"/>
    </source>
</evidence>
<dbReference type="PROSITE" id="PS51377">
    <property type="entry name" value="KIND"/>
    <property type="match status" value="1"/>
</dbReference>
<name>A0AAV4QKT7_CAEEX</name>
<dbReference type="EMBL" id="BPLR01006459">
    <property type="protein sequence ID" value="GIY10035.1"/>
    <property type="molecule type" value="Genomic_DNA"/>
</dbReference>
<evidence type="ECO:0000256" key="9">
    <source>
        <dbReference type="ARBA" id="ARBA00022927"/>
    </source>
</evidence>
<gene>
    <name evidence="15" type="primary">X975_05709</name>
    <name evidence="15" type="ORF">CEXT_378051</name>
</gene>